<dbReference type="InterPro" id="IPR016032">
    <property type="entry name" value="Sig_transdc_resp-reg_C-effctor"/>
</dbReference>
<dbReference type="SMART" id="SM00421">
    <property type="entry name" value="HTH_LUXR"/>
    <property type="match status" value="1"/>
</dbReference>
<dbReference type="RefSeq" id="WP_337698442.1">
    <property type="nucleotide sequence ID" value="NZ_JBBEGN010000029.1"/>
</dbReference>
<sequence>MDGGRLRVAGAAEGDAAADPMVAGLPGAVALLAAVRAQPQAPLTAAVVGPGGAGKSALLSALVRSARRRGIATRRIRSGDTVPFPSDQDALLLVDDAHLLDASTLAELTDVADDPDARLVVTARPWPCPRALSTLWLALGRSRAPVTLEPLTPAGVGERASALLGSRCPPALVSTLHRLSAGSPAVVDRLVTQIRDSGAAAVSAAAEAGSSEVPPGALDLLRHEILGLDTEARRLLLALAVGAPRVPAALADVLDVDRTTLDDHLERARASGLLLPVPGTTVELGARAEGVAPLVRRSLVRLGSADERLDLERRIAEQALARGASVLEPARRLLGSGLRGGELPRVFTAAGDEALASAPHLAGALYADAVAAGAAPDSVVLRRAEAAALAGDLDTALRLADPLTTTGDPDEHARAVTVVAAVMAHRGMGRAAAEMLAGVPRLHALAVPGLVGAGDAARATGLLDAAGTSSAGAVSAGAASAGSTTVRSAVTLAAQGVLTSLGPGTGAAAAALSDLTRATSLLEPVGAGVLLPDPPSALAALVALHAGDLELADSVLRRACESTTGGPALVPRHHLLRAWVAMVRGDVVAVREHVALARGRRGLEPRDELPAAALEVGVARRTGDSAALRAAWGRAREALVRHPVDLFVLLPLGELAVGAARLKEQAAVASAWDAADGLLRALGDPPLWRATTAWYGLAAALTAEDVPTAERHLATLEALADRLPIAATLAVAARTWVLALSGEIDPVATEQAARGLHRLGWTWDGARLAGEAAIRTRDRRAMAALLACARSLADAGRPADGSGVAVPVGLPTSGLVGDPGEVSLSEREQEVARLVLAGLTHKQIGARLYISAKTVEHHVARMRQRLGSSSRGELFAQLRELVGGPG</sequence>
<comment type="caution">
    <text evidence="2">The sequence shown here is derived from an EMBL/GenBank/DDBJ whole genome shotgun (WGS) entry which is preliminary data.</text>
</comment>
<proteinExistence type="predicted"/>
<dbReference type="Pfam" id="PF00196">
    <property type="entry name" value="GerE"/>
    <property type="match status" value="1"/>
</dbReference>
<dbReference type="Proteomes" id="UP001385809">
    <property type="component" value="Unassembled WGS sequence"/>
</dbReference>
<dbReference type="PRINTS" id="PR00038">
    <property type="entry name" value="HTHLUXR"/>
</dbReference>
<keyword evidence="3" id="KW-1185">Reference proteome</keyword>
<dbReference type="Gene3D" id="1.10.10.10">
    <property type="entry name" value="Winged helix-like DNA-binding domain superfamily/Winged helix DNA-binding domain"/>
    <property type="match status" value="1"/>
</dbReference>
<name>A0ABU8MX03_9PSEU</name>
<evidence type="ECO:0000259" key="1">
    <source>
        <dbReference type="PROSITE" id="PS50043"/>
    </source>
</evidence>
<dbReference type="SUPFAM" id="SSF46894">
    <property type="entry name" value="C-terminal effector domain of the bipartite response regulators"/>
    <property type="match status" value="1"/>
</dbReference>
<dbReference type="InterPro" id="IPR000792">
    <property type="entry name" value="Tscrpt_reg_LuxR_C"/>
</dbReference>
<dbReference type="CDD" id="cd06170">
    <property type="entry name" value="LuxR_C_like"/>
    <property type="match status" value="1"/>
</dbReference>
<organism evidence="2 3">
    <name type="scientific">Actinomycetospora aurantiaca</name>
    <dbReference type="NCBI Taxonomy" id="3129233"/>
    <lineage>
        <taxon>Bacteria</taxon>
        <taxon>Bacillati</taxon>
        <taxon>Actinomycetota</taxon>
        <taxon>Actinomycetes</taxon>
        <taxon>Pseudonocardiales</taxon>
        <taxon>Pseudonocardiaceae</taxon>
        <taxon>Actinomycetospora</taxon>
    </lineage>
</organism>
<gene>
    <name evidence="2" type="ORF">WCD74_29170</name>
</gene>
<dbReference type="InterPro" id="IPR027417">
    <property type="entry name" value="P-loop_NTPase"/>
</dbReference>
<feature type="domain" description="HTH luxR-type" evidence="1">
    <location>
        <begin position="817"/>
        <end position="882"/>
    </location>
</feature>
<accession>A0ABU8MX03</accession>
<dbReference type="EMBL" id="JBBEGN010000029">
    <property type="protein sequence ID" value="MEJ2871862.1"/>
    <property type="molecule type" value="Genomic_DNA"/>
</dbReference>
<dbReference type="PROSITE" id="PS50043">
    <property type="entry name" value="HTH_LUXR_2"/>
    <property type="match status" value="1"/>
</dbReference>
<protein>
    <submittedName>
        <fullName evidence="2">LuxR C-terminal-related transcriptional regulator</fullName>
    </submittedName>
</protein>
<reference evidence="2 3" key="1">
    <citation type="submission" date="2024-03" db="EMBL/GenBank/DDBJ databases">
        <title>Actinomycetospora sp. OC33-EN08, a novel actinomycete isolated from wild orchid (Aerides multiflora).</title>
        <authorList>
            <person name="Suriyachadkun C."/>
        </authorList>
    </citation>
    <scope>NUCLEOTIDE SEQUENCE [LARGE SCALE GENOMIC DNA]</scope>
    <source>
        <strain evidence="2 3">OC33-EN08</strain>
    </source>
</reference>
<evidence type="ECO:0000313" key="2">
    <source>
        <dbReference type="EMBL" id="MEJ2871862.1"/>
    </source>
</evidence>
<dbReference type="InterPro" id="IPR036388">
    <property type="entry name" value="WH-like_DNA-bd_sf"/>
</dbReference>
<dbReference type="SUPFAM" id="SSF52540">
    <property type="entry name" value="P-loop containing nucleoside triphosphate hydrolases"/>
    <property type="match status" value="1"/>
</dbReference>
<evidence type="ECO:0000313" key="3">
    <source>
        <dbReference type="Proteomes" id="UP001385809"/>
    </source>
</evidence>